<sequence length="100" mass="11060">MLTETRVWVEKQLSPGERVEAVTRLRGGWTSEIRRLDVGGPQGRRSLVLRSFVKPFFVRHAEGLLTREADVLSLLAETGLPAATLVAVDASARHCAHPRC</sequence>
<reference evidence="1" key="1">
    <citation type="submission" date="2024-06" db="EMBL/GenBank/DDBJ databases">
        <authorList>
            <consortium name="consrtm"/>
            <person name="Uemura M."/>
            <person name="Terahara T."/>
        </authorList>
    </citation>
    <scope>NUCLEOTIDE SEQUENCE</scope>
    <source>
        <strain evidence="1">KM77-8</strain>
    </source>
</reference>
<dbReference type="InterPro" id="IPR011009">
    <property type="entry name" value="Kinase-like_dom_sf"/>
</dbReference>
<dbReference type="EMBL" id="AP035768">
    <property type="protein sequence ID" value="BFO18803.1"/>
    <property type="molecule type" value="Genomic_DNA"/>
</dbReference>
<evidence type="ECO:0000313" key="1">
    <source>
        <dbReference type="EMBL" id="BFO18803.1"/>
    </source>
</evidence>
<name>A0AAT9HP10_9ACTN</name>
<evidence type="ECO:0008006" key="2">
    <source>
        <dbReference type="Google" id="ProtNLM"/>
    </source>
</evidence>
<accession>A0AAT9HP10</accession>
<gene>
    <name evidence="1" type="ORF">SHKM778_51910</name>
</gene>
<proteinExistence type="predicted"/>
<organism evidence="1">
    <name type="scientific">Streptomyces haneummycinicus</name>
    <dbReference type="NCBI Taxonomy" id="3074435"/>
    <lineage>
        <taxon>Bacteria</taxon>
        <taxon>Bacillati</taxon>
        <taxon>Actinomycetota</taxon>
        <taxon>Actinomycetes</taxon>
        <taxon>Kitasatosporales</taxon>
        <taxon>Streptomycetaceae</taxon>
        <taxon>Streptomyces</taxon>
    </lineage>
</organism>
<protein>
    <recommendedName>
        <fullName evidence="2">Aminoglycoside phosphotransferase family protein</fullName>
    </recommendedName>
</protein>
<dbReference type="AlphaFoldDB" id="A0AAT9HP10"/>
<reference evidence="1" key="2">
    <citation type="submission" date="2024-07" db="EMBL/GenBank/DDBJ databases">
        <title>Streptomyces haneummycinica sp. nov., a new antibiotic-producing actinobacterium isolated from marine sediment.</title>
        <authorList>
            <person name="Uemura M."/>
            <person name="Hamada M."/>
            <person name="Hirano S."/>
            <person name="Kobayashi K."/>
            <person name="Ohshiro T."/>
            <person name="Kobayashi T."/>
            <person name="Terahara T."/>
        </authorList>
    </citation>
    <scope>NUCLEOTIDE SEQUENCE</scope>
    <source>
        <strain evidence="1">KM77-8</strain>
    </source>
</reference>
<dbReference type="SUPFAM" id="SSF56112">
    <property type="entry name" value="Protein kinase-like (PK-like)"/>
    <property type="match status" value="1"/>
</dbReference>